<evidence type="ECO:0000256" key="4">
    <source>
        <dbReference type="ARBA" id="ARBA00022989"/>
    </source>
</evidence>
<comment type="caution">
    <text evidence="9">The sequence shown here is derived from an EMBL/GenBank/DDBJ whole genome shotgun (WGS) entry which is preliminary data.</text>
</comment>
<evidence type="ECO:0000256" key="1">
    <source>
        <dbReference type="ARBA" id="ARBA00004651"/>
    </source>
</evidence>
<dbReference type="HAMAP" id="MF_00454">
    <property type="entry name" value="FluC"/>
    <property type="match status" value="1"/>
</dbReference>
<dbReference type="Proteomes" id="UP001595898">
    <property type="component" value="Unassembled WGS sequence"/>
</dbReference>
<comment type="similarity">
    <text evidence="6 8">Belongs to the fluoride channel Fluc/FEX (TC 1.A.43) family.</text>
</comment>
<evidence type="ECO:0000256" key="6">
    <source>
        <dbReference type="ARBA" id="ARBA00035120"/>
    </source>
</evidence>
<feature type="transmembrane region" description="Helical" evidence="8">
    <location>
        <begin position="6"/>
        <end position="24"/>
    </location>
</feature>
<dbReference type="EMBL" id="JBHSFA010000007">
    <property type="protein sequence ID" value="MFC4542971.1"/>
    <property type="molecule type" value="Genomic_DNA"/>
</dbReference>
<comment type="catalytic activity">
    <reaction evidence="7">
        <text>fluoride(in) = fluoride(out)</text>
        <dbReference type="Rhea" id="RHEA:76159"/>
        <dbReference type="ChEBI" id="CHEBI:17051"/>
    </reaction>
    <physiologicalReaction direction="left-to-right" evidence="7">
        <dbReference type="Rhea" id="RHEA:76160"/>
    </physiologicalReaction>
</comment>
<gene>
    <name evidence="8" type="primary">fluC</name>
    <name evidence="8" type="synonym">crcB</name>
    <name evidence="9" type="ORF">ACFO5R_13670</name>
</gene>
<keyword evidence="3 8" id="KW-0812">Transmembrane</keyword>
<proteinExistence type="inferred from homology"/>
<evidence type="ECO:0000313" key="9">
    <source>
        <dbReference type="EMBL" id="MFC4542971.1"/>
    </source>
</evidence>
<evidence type="ECO:0000256" key="7">
    <source>
        <dbReference type="ARBA" id="ARBA00035585"/>
    </source>
</evidence>
<protein>
    <recommendedName>
        <fullName evidence="8">Fluoride-specific ion channel FluC</fullName>
    </recommendedName>
</protein>
<keyword evidence="4 8" id="KW-1133">Transmembrane helix</keyword>
<name>A0ABD5PSQ1_9EURY</name>
<evidence type="ECO:0000256" key="5">
    <source>
        <dbReference type="ARBA" id="ARBA00023136"/>
    </source>
</evidence>
<dbReference type="RefSeq" id="WP_250140343.1">
    <property type="nucleotide sequence ID" value="NZ_JALIQP010000002.1"/>
</dbReference>
<dbReference type="AlphaFoldDB" id="A0ABD5PSQ1"/>
<feature type="transmembrane region" description="Helical" evidence="8">
    <location>
        <begin position="36"/>
        <end position="56"/>
    </location>
</feature>
<dbReference type="Pfam" id="PF02537">
    <property type="entry name" value="CRCB"/>
    <property type="match status" value="1"/>
</dbReference>
<comment type="caution">
    <text evidence="8">Lacks conserved residue(s) required for the propagation of feature annotation.</text>
</comment>
<comment type="function">
    <text evidence="8">Fluoride-specific ion channel. Important for reducing fluoride concentration in the cell, thus reducing its toxicity.</text>
</comment>
<keyword evidence="5 8" id="KW-0472">Membrane</keyword>
<dbReference type="GO" id="GO:0005886">
    <property type="term" value="C:plasma membrane"/>
    <property type="evidence" value="ECO:0007669"/>
    <property type="project" value="UniProtKB-SubCell"/>
</dbReference>
<keyword evidence="2 8" id="KW-1003">Cell membrane</keyword>
<sequence>MTDYEWFAGIQVVILVAIGGFLGANARFGVGLVSPGLSGTFVANVTGSFVLGFVVYEAMYTDYLTDRSRLLVSTGFLSSYTTYSTFAYQTVTVEPLVGLINVAASYSCGFAGVVLGRWVALRIRGGSRE</sequence>
<feature type="transmembrane region" description="Helical" evidence="8">
    <location>
        <begin position="96"/>
        <end position="120"/>
    </location>
</feature>
<dbReference type="InterPro" id="IPR003691">
    <property type="entry name" value="FluC"/>
</dbReference>
<keyword evidence="8" id="KW-0813">Transport</keyword>
<dbReference type="GO" id="GO:0140114">
    <property type="term" value="P:cellular detoxification of fluoride"/>
    <property type="evidence" value="ECO:0007669"/>
    <property type="project" value="UniProtKB-UniRule"/>
</dbReference>
<comment type="subcellular location">
    <subcellularLocation>
        <location evidence="1 8">Cell membrane</location>
        <topology evidence="1 8">Multi-pass membrane protein</topology>
    </subcellularLocation>
</comment>
<keyword evidence="8" id="KW-0407">Ion channel</keyword>
<evidence type="ECO:0000313" key="10">
    <source>
        <dbReference type="Proteomes" id="UP001595898"/>
    </source>
</evidence>
<keyword evidence="8" id="KW-0406">Ion transport</keyword>
<evidence type="ECO:0000256" key="8">
    <source>
        <dbReference type="HAMAP-Rule" id="MF_00454"/>
    </source>
</evidence>
<evidence type="ECO:0000256" key="3">
    <source>
        <dbReference type="ARBA" id="ARBA00022692"/>
    </source>
</evidence>
<dbReference type="GO" id="GO:0062054">
    <property type="term" value="F:fluoride channel activity"/>
    <property type="evidence" value="ECO:0007669"/>
    <property type="project" value="UniProtKB-UniRule"/>
</dbReference>
<evidence type="ECO:0000256" key="2">
    <source>
        <dbReference type="ARBA" id="ARBA00022475"/>
    </source>
</evidence>
<organism evidence="9 10">
    <name type="scientific">Halosolutus amylolyticus</name>
    <dbReference type="NCBI Taxonomy" id="2932267"/>
    <lineage>
        <taxon>Archaea</taxon>
        <taxon>Methanobacteriati</taxon>
        <taxon>Methanobacteriota</taxon>
        <taxon>Stenosarchaea group</taxon>
        <taxon>Halobacteria</taxon>
        <taxon>Halobacteriales</taxon>
        <taxon>Natrialbaceae</taxon>
        <taxon>Halosolutus</taxon>
    </lineage>
</organism>
<keyword evidence="10" id="KW-1185">Reference proteome</keyword>
<reference evidence="9 10" key="1">
    <citation type="journal article" date="2019" name="Int. J. Syst. Evol. Microbiol.">
        <title>The Global Catalogue of Microorganisms (GCM) 10K type strain sequencing project: providing services to taxonomists for standard genome sequencing and annotation.</title>
        <authorList>
            <consortium name="The Broad Institute Genomics Platform"/>
            <consortium name="The Broad Institute Genome Sequencing Center for Infectious Disease"/>
            <person name="Wu L."/>
            <person name="Ma J."/>
        </authorList>
    </citation>
    <scope>NUCLEOTIDE SEQUENCE [LARGE SCALE GENOMIC DNA]</scope>
    <source>
        <strain evidence="9 10">WLHS5</strain>
    </source>
</reference>
<accession>A0ABD5PSQ1</accession>